<dbReference type="AlphaFoldDB" id="A0A5B7HQE3"/>
<protein>
    <submittedName>
        <fullName evidence="2">Uncharacterized protein</fullName>
    </submittedName>
</protein>
<reference evidence="2 3" key="1">
    <citation type="submission" date="2019-05" db="EMBL/GenBank/DDBJ databases">
        <title>Another draft genome of Portunus trituberculatus and its Hox gene families provides insights of decapod evolution.</title>
        <authorList>
            <person name="Jeong J.-H."/>
            <person name="Song I."/>
            <person name="Kim S."/>
            <person name="Choi T."/>
            <person name="Kim D."/>
            <person name="Ryu S."/>
            <person name="Kim W."/>
        </authorList>
    </citation>
    <scope>NUCLEOTIDE SEQUENCE [LARGE SCALE GENOMIC DNA]</scope>
    <source>
        <tissue evidence="2">Muscle</tissue>
    </source>
</reference>
<feature type="region of interest" description="Disordered" evidence="1">
    <location>
        <begin position="1"/>
        <end position="60"/>
    </location>
</feature>
<accession>A0A5B7HQE3</accession>
<organism evidence="2 3">
    <name type="scientific">Portunus trituberculatus</name>
    <name type="common">Swimming crab</name>
    <name type="synonym">Neptunus trituberculatus</name>
    <dbReference type="NCBI Taxonomy" id="210409"/>
    <lineage>
        <taxon>Eukaryota</taxon>
        <taxon>Metazoa</taxon>
        <taxon>Ecdysozoa</taxon>
        <taxon>Arthropoda</taxon>
        <taxon>Crustacea</taxon>
        <taxon>Multicrustacea</taxon>
        <taxon>Malacostraca</taxon>
        <taxon>Eumalacostraca</taxon>
        <taxon>Eucarida</taxon>
        <taxon>Decapoda</taxon>
        <taxon>Pleocyemata</taxon>
        <taxon>Brachyura</taxon>
        <taxon>Eubrachyura</taxon>
        <taxon>Portunoidea</taxon>
        <taxon>Portunidae</taxon>
        <taxon>Portuninae</taxon>
        <taxon>Portunus</taxon>
    </lineage>
</organism>
<evidence type="ECO:0000256" key="1">
    <source>
        <dbReference type="SAM" id="MobiDB-lite"/>
    </source>
</evidence>
<dbReference type="EMBL" id="VSRR010033817">
    <property type="protein sequence ID" value="MPC71949.1"/>
    <property type="molecule type" value="Genomic_DNA"/>
</dbReference>
<keyword evidence="3" id="KW-1185">Reference proteome</keyword>
<name>A0A5B7HQE3_PORTR</name>
<comment type="caution">
    <text evidence="2">The sequence shown here is derived from an EMBL/GenBank/DDBJ whole genome shotgun (WGS) entry which is preliminary data.</text>
</comment>
<feature type="compositionally biased region" description="Polar residues" evidence="1">
    <location>
        <begin position="44"/>
        <end position="54"/>
    </location>
</feature>
<gene>
    <name evidence="2" type="ORF">E2C01_066241</name>
</gene>
<evidence type="ECO:0000313" key="3">
    <source>
        <dbReference type="Proteomes" id="UP000324222"/>
    </source>
</evidence>
<sequence length="98" mass="10272">MMFLLSGGHNGAASHGQRGSGGLTRSQEEEERRKQLVVGRGSVTPRQESGNETSAVHKVTKAKCIKCPKCRSVIAASQDTVTCGHQGSNGHGARDAEA</sequence>
<proteinExistence type="predicted"/>
<evidence type="ECO:0000313" key="2">
    <source>
        <dbReference type="EMBL" id="MPC71949.1"/>
    </source>
</evidence>
<dbReference type="Proteomes" id="UP000324222">
    <property type="component" value="Unassembled WGS sequence"/>
</dbReference>